<reference evidence="2 3" key="1">
    <citation type="submission" date="2019-02" db="EMBL/GenBank/DDBJ databases">
        <title>Deep-cultivation of Planctomycetes and their phenomic and genomic characterization uncovers novel biology.</title>
        <authorList>
            <person name="Wiegand S."/>
            <person name="Jogler M."/>
            <person name="Boedeker C."/>
            <person name="Pinto D."/>
            <person name="Vollmers J."/>
            <person name="Rivas-Marin E."/>
            <person name="Kohn T."/>
            <person name="Peeters S.H."/>
            <person name="Heuer A."/>
            <person name="Rast P."/>
            <person name="Oberbeckmann S."/>
            <person name="Bunk B."/>
            <person name="Jeske O."/>
            <person name="Meyerdierks A."/>
            <person name="Storesund J.E."/>
            <person name="Kallscheuer N."/>
            <person name="Luecker S."/>
            <person name="Lage O.M."/>
            <person name="Pohl T."/>
            <person name="Merkel B.J."/>
            <person name="Hornburger P."/>
            <person name="Mueller R.-W."/>
            <person name="Bruemmer F."/>
            <person name="Labrenz M."/>
            <person name="Spormann A.M."/>
            <person name="Op den Camp H."/>
            <person name="Overmann J."/>
            <person name="Amann R."/>
            <person name="Jetten M.S.M."/>
            <person name="Mascher T."/>
            <person name="Medema M.H."/>
            <person name="Devos D.P."/>
            <person name="Kaster A.-K."/>
            <person name="Ovreas L."/>
            <person name="Rohde M."/>
            <person name="Galperin M.Y."/>
            <person name="Jogler C."/>
        </authorList>
    </citation>
    <scope>NUCLEOTIDE SEQUENCE [LARGE SCALE GENOMIC DNA]</scope>
    <source>
        <strain evidence="2 3">Pla85_3_4</strain>
    </source>
</reference>
<sequence length="110" mass="11793">MPPVEDPSPVVARRLPAFALSYFGGLLVALLVAGLCLAGSRVLVSETEGFRGLYVGLAAVPGAMFAWITAWFLRRSPGAWPLLAPLGVFLLLGIPPWIFLLAKLDTLDLF</sequence>
<evidence type="ECO:0000256" key="1">
    <source>
        <dbReference type="SAM" id="Phobius"/>
    </source>
</evidence>
<dbReference type="Proteomes" id="UP000317648">
    <property type="component" value="Chromosome"/>
</dbReference>
<gene>
    <name evidence="2" type="ORF">Pla8534_08210</name>
</gene>
<evidence type="ECO:0000313" key="2">
    <source>
        <dbReference type="EMBL" id="QDU93046.1"/>
    </source>
</evidence>
<evidence type="ECO:0000313" key="3">
    <source>
        <dbReference type="Proteomes" id="UP000317648"/>
    </source>
</evidence>
<name>A0A518DMH8_9BACT</name>
<dbReference type="AlphaFoldDB" id="A0A518DMH8"/>
<dbReference type="RefSeq" id="WP_145049519.1">
    <property type="nucleotide sequence ID" value="NZ_CP036433.1"/>
</dbReference>
<accession>A0A518DMH8</accession>
<keyword evidence="1" id="KW-1133">Transmembrane helix</keyword>
<keyword evidence="1" id="KW-0472">Membrane</keyword>
<organism evidence="2 3">
    <name type="scientific">Lignipirellula cremea</name>
    <dbReference type="NCBI Taxonomy" id="2528010"/>
    <lineage>
        <taxon>Bacteria</taxon>
        <taxon>Pseudomonadati</taxon>
        <taxon>Planctomycetota</taxon>
        <taxon>Planctomycetia</taxon>
        <taxon>Pirellulales</taxon>
        <taxon>Pirellulaceae</taxon>
        <taxon>Lignipirellula</taxon>
    </lineage>
</organism>
<proteinExistence type="predicted"/>
<feature type="transmembrane region" description="Helical" evidence="1">
    <location>
        <begin position="52"/>
        <end position="73"/>
    </location>
</feature>
<keyword evidence="1" id="KW-0812">Transmembrane</keyword>
<dbReference type="EMBL" id="CP036433">
    <property type="protein sequence ID" value="QDU93046.1"/>
    <property type="molecule type" value="Genomic_DNA"/>
</dbReference>
<dbReference type="KEGG" id="lcre:Pla8534_08210"/>
<feature type="transmembrane region" description="Helical" evidence="1">
    <location>
        <begin position="20"/>
        <end position="40"/>
    </location>
</feature>
<feature type="transmembrane region" description="Helical" evidence="1">
    <location>
        <begin position="79"/>
        <end position="102"/>
    </location>
</feature>
<protein>
    <submittedName>
        <fullName evidence="2">Uncharacterized protein</fullName>
    </submittedName>
</protein>
<keyword evidence="3" id="KW-1185">Reference proteome</keyword>